<dbReference type="NCBIfam" id="TIGR03086">
    <property type="entry name" value="TIGR03086 family metal-binding protein"/>
    <property type="match status" value="1"/>
</dbReference>
<dbReference type="InterPro" id="IPR017520">
    <property type="entry name" value="CHP03086"/>
</dbReference>
<dbReference type="Proteomes" id="UP000548476">
    <property type="component" value="Unassembled WGS sequence"/>
</dbReference>
<dbReference type="Gene3D" id="1.20.120.450">
    <property type="entry name" value="dinb family like domain"/>
    <property type="match status" value="1"/>
</dbReference>
<keyword evidence="3" id="KW-1185">Reference proteome</keyword>
<dbReference type="InterPro" id="IPR024344">
    <property type="entry name" value="MDMPI_metal-binding"/>
</dbReference>
<dbReference type="GO" id="GO:0046872">
    <property type="term" value="F:metal ion binding"/>
    <property type="evidence" value="ECO:0007669"/>
    <property type="project" value="InterPro"/>
</dbReference>
<dbReference type="SUPFAM" id="SSF109854">
    <property type="entry name" value="DinB/YfiT-like putative metalloenzymes"/>
    <property type="match status" value="1"/>
</dbReference>
<sequence>MNPFEVLARTHDSLRTVVAAVPADAWDAPTPCSQWTVAQVVRHAVIDQLGFAVSLGRAEAPAEDAFAPSTDRPADPNAYVGDALDIAAAAWTSVDPADEAVPTPVPPHSLPAGQAALAAALDAGVHAWDIAVATGQPSPLTDDVATALQGLAVHLVDPLRPWGAYADAITGDDAGDPVAILLRYLGRDPKWPVT</sequence>
<proteinExistence type="predicted"/>
<feature type="domain" description="Mycothiol-dependent maleylpyruvate isomerase metal-binding" evidence="1">
    <location>
        <begin position="8"/>
        <end position="131"/>
    </location>
</feature>
<gene>
    <name evidence="2" type="ORF">HNR73_005329</name>
</gene>
<evidence type="ECO:0000259" key="1">
    <source>
        <dbReference type="Pfam" id="PF11716"/>
    </source>
</evidence>
<comment type="caution">
    <text evidence="2">The sequence shown here is derived from an EMBL/GenBank/DDBJ whole genome shotgun (WGS) entry which is preliminary data.</text>
</comment>
<accession>A0A841FRL3</accession>
<dbReference type="EMBL" id="JACHGT010000012">
    <property type="protein sequence ID" value="MBB6037453.1"/>
    <property type="molecule type" value="Genomic_DNA"/>
</dbReference>
<evidence type="ECO:0000313" key="3">
    <source>
        <dbReference type="Proteomes" id="UP000548476"/>
    </source>
</evidence>
<dbReference type="NCBIfam" id="TIGR03083">
    <property type="entry name" value="maleylpyruvate isomerase family mycothiol-dependent enzyme"/>
    <property type="match status" value="1"/>
</dbReference>
<dbReference type="InterPro" id="IPR017517">
    <property type="entry name" value="Maleyloyr_isom"/>
</dbReference>
<dbReference type="AlphaFoldDB" id="A0A841FRL3"/>
<evidence type="ECO:0000313" key="2">
    <source>
        <dbReference type="EMBL" id="MBB6037453.1"/>
    </source>
</evidence>
<dbReference type="InterPro" id="IPR034660">
    <property type="entry name" value="DinB/YfiT-like"/>
</dbReference>
<reference evidence="2 3" key="1">
    <citation type="submission" date="2020-08" db="EMBL/GenBank/DDBJ databases">
        <title>Genomic Encyclopedia of Type Strains, Phase IV (KMG-IV): sequencing the most valuable type-strain genomes for metagenomic binning, comparative biology and taxonomic classification.</title>
        <authorList>
            <person name="Goeker M."/>
        </authorList>
    </citation>
    <scope>NUCLEOTIDE SEQUENCE [LARGE SCALE GENOMIC DNA]</scope>
    <source>
        <strain evidence="2 3">YIM 65646</strain>
    </source>
</reference>
<name>A0A841FRL3_9ACTN</name>
<organism evidence="2 3">
    <name type="scientific">Phytomonospora endophytica</name>
    <dbReference type="NCBI Taxonomy" id="714109"/>
    <lineage>
        <taxon>Bacteria</taxon>
        <taxon>Bacillati</taxon>
        <taxon>Actinomycetota</taxon>
        <taxon>Actinomycetes</taxon>
        <taxon>Micromonosporales</taxon>
        <taxon>Micromonosporaceae</taxon>
        <taxon>Phytomonospora</taxon>
    </lineage>
</organism>
<protein>
    <submittedName>
        <fullName evidence="2">Uncharacterized protein (TIGR03086 family)</fullName>
    </submittedName>
</protein>
<dbReference type="RefSeq" id="WP_184790269.1">
    <property type="nucleotide sequence ID" value="NZ_BONT01000093.1"/>
</dbReference>
<dbReference type="Pfam" id="PF11716">
    <property type="entry name" value="MDMPI_N"/>
    <property type="match status" value="1"/>
</dbReference>